<accession>A0ABR1JAZ3</accession>
<evidence type="ECO:0000256" key="1">
    <source>
        <dbReference type="SAM" id="MobiDB-lite"/>
    </source>
</evidence>
<dbReference type="EMBL" id="JBANRG010000025">
    <property type="protein sequence ID" value="KAK7453959.1"/>
    <property type="molecule type" value="Genomic_DNA"/>
</dbReference>
<evidence type="ECO:0000313" key="3">
    <source>
        <dbReference type="Proteomes" id="UP001498398"/>
    </source>
</evidence>
<name>A0ABR1JAZ3_9AGAR</name>
<proteinExistence type="predicted"/>
<reference evidence="2 3" key="1">
    <citation type="submission" date="2024-01" db="EMBL/GenBank/DDBJ databases">
        <title>A draft genome for the cacao thread blight pathogen Marasmiellus scandens.</title>
        <authorList>
            <person name="Baruah I.K."/>
            <person name="Leung J."/>
            <person name="Bukari Y."/>
            <person name="Amoako-Attah I."/>
            <person name="Meinhardt L.W."/>
            <person name="Bailey B.A."/>
            <person name="Cohen S.P."/>
        </authorList>
    </citation>
    <scope>NUCLEOTIDE SEQUENCE [LARGE SCALE GENOMIC DNA]</scope>
    <source>
        <strain evidence="2 3">GH-19</strain>
    </source>
</reference>
<keyword evidence="3" id="KW-1185">Reference proteome</keyword>
<organism evidence="2 3">
    <name type="scientific">Marasmiellus scandens</name>
    <dbReference type="NCBI Taxonomy" id="2682957"/>
    <lineage>
        <taxon>Eukaryota</taxon>
        <taxon>Fungi</taxon>
        <taxon>Dikarya</taxon>
        <taxon>Basidiomycota</taxon>
        <taxon>Agaricomycotina</taxon>
        <taxon>Agaricomycetes</taxon>
        <taxon>Agaricomycetidae</taxon>
        <taxon>Agaricales</taxon>
        <taxon>Marasmiineae</taxon>
        <taxon>Omphalotaceae</taxon>
        <taxon>Marasmiellus</taxon>
    </lineage>
</organism>
<comment type="caution">
    <text evidence="2">The sequence shown here is derived from an EMBL/GenBank/DDBJ whole genome shotgun (WGS) entry which is preliminary data.</text>
</comment>
<feature type="region of interest" description="Disordered" evidence="1">
    <location>
        <begin position="41"/>
        <end position="86"/>
    </location>
</feature>
<dbReference type="Proteomes" id="UP001498398">
    <property type="component" value="Unassembled WGS sequence"/>
</dbReference>
<gene>
    <name evidence="2" type="ORF">VKT23_011471</name>
</gene>
<protein>
    <submittedName>
        <fullName evidence="2">Uncharacterized protein</fullName>
    </submittedName>
</protein>
<evidence type="ECO:0000313" key="2">
    <source>
        <dbReference type="EMBL" id="KAK7453959.1"/>
    </source>
</evidence>
<sequence>MVIIDTVEPPATPASPATVNKVNSLPIASVNSAITMTVETESPTAMLPTINEDDSSSTASTNRPTATAPDATNEQNDPFHTVSPNVSMMNTVVTQVRTTQILTRS</sequence>
<feature type="compositionally biased region" description="Polar residues" evidence="1">
    <location>
        <begin position="56"/>
        <end position="86"/>
    </location>
</feature>